<dbReference type="EMBL" id="AE014133">
    <property type="protein sequence ID" value="AAN57876.1"/>
    <property type="molecule type" value="Genomic_DNA"/>
</dbReference>
<gene>
    <name evidence="1" type="ordered locus">SMU_92c</name>
</gene>
<evidence type="ECO:0000313" key="1">
    <source>
        <dbReference type="EMBL" id="AAN57876.1"/>
    </source>
</evidence>
<dbReference type="KEGG" id="smu:SMU_92c"/>
<dbReference type="OrthoDB" id="2187339at2"/>
<reference evidence="1 2" key="1">
    <citation type="journal article" date="2002" name="Proc. Natl. Acad. Sci. U.S.A.">
        <title>Genome sequence of Streptococcus mutans UA159, a cariogenic dental pathogen.</title>
        <authorList>
            <person name="Ajdic D."/>
            <person name="McShan W.M."/>
            <person name="McLaughlin R.E."/>
            <person name="Savic G."/>
            <person name="Chang J."/>
            <person name="Carson M.B."/>
            <person name="Primeaux C."/>
            <person name="Tian R."/>
            <person name="Kenton S."/>
            <person name="Jia H."/>
            <person name="Lin S."/>
            <person name="Qian Y."/>
            <person name="Li S."/>
            <person name="Zhu H."/>
            <person name="Najar F."/>
            <person name="Lai H."/>
            <person name="White J."/>
            <person name="Roe B.A."/>
            <person name="Ferretti J.J."/>
        </authorList>
    </citation>
    <scope>NUCLEOTIDE SEQUENCE [LARGE SCALE GENOMIC DNA]</scope>
    <source>
        <strain evidence="2">ATCC 700610 / UA159</strain>
    </source>
</reference>
<evidence type="ECO:0008006" key="3">
    <source>
        <dbReference type="Google" id="ProtNLM"/>
    </source>
</evidence>
<proteinExistence type="predicted"/>
<protein>
    <recommendedName>
        <fullName evidence="3">Transposase</fullName>
    </recommendedName>
</protein>
<sequence length="45" mass="5132">MAKAKQHNQGRIKAERLTIETQFSVLCSEFDMERPLVRSLEGLGL</sequence>
<accession>Q8DWG5</accession>
<name>Q8DWG5_STRMU</name>
<dbReference type="Proteomes" id="UP000002512">
    <property type="component" value="Chromosome"/>
</dbReference>
<evidence type="ECO:0000313" key="2">
    <source>
        <dbReference type="Proteomes" id="UP000002512"/>
    </source>
</evidence>
<keyword evidence="2" id="KW-1185">Reference proteome</keyword>
<dbReference type="HOGENOM" id="CLU_3205898_0_0_9"/>
<dbReference type="AlphaFoldDB" id="Q8DWG5"/>
<organism evidence="1 2">
    <name type="scientific">Streptococcus mutans serotype c (strain ATCC 700610 / UA159)</name>
    <dbReference type="NCBI Taxonomy" id="210007"/>
    <lineage>
        <taxon>Bacteria</taxon>
        <taxon>Bacillati</taxon>
        <taxon>Bacillota</taxon>
        <taxon>Bacilli</taxon>
        <taxon>Lactobacillales</taxon>
        <taxon>Streptococcaceae</taxon>
        <taxon>Streptococcus</taxon>
    </lineage>
</organism>